<dbReference type="OMA" id="KHEHIPK"/>
<keyword evidence="4" id="KW-0378">Hydrolase</keyword>
<evidence type="ECO:0000256" key="1">
    <source>
        <dbReference type="ARBA" id="ARBA00001936"/>
    </source>
</evidence>
<name>A0A0D2MT19_HYPSF</name>
<dbReference type="SUPFAM" id="SSF55811">
    <property type="entry name" value="Nudix"/>
    <property type="match status" value="1"/>
</dbReference>
<dbReference type="CDD" id="cd18870">
    <property type="entry name" value="NUDIX_AcylCoAdiphos_Nudt19"/>
    <property type="match status" value="1"/>
</dbReference>
<sequence>MTSNLRVAPPTPRPSASLVVVNGRNEILLVHRNPKATSFGGMHVFPGGNLDQNQDQSLAITAIRETFEESGLLLASLSPAVRVPSDEVLDEARHAIHEQRLQFQTFLESHHLQADADSLLPFTQWITPVGPPRRFDTQFYVAFLPAAPSSGFSSGAKQERIPKHDGGQEVIEARFVHPRMALEECREGKISFMPPQYYILSTLADILQGPHNTSDQRRKVETLSQGLFGRMVINPVRVGEDHSGRAILAYEGDELRGGAKGRLHRTLVKFNGAASSDISMIRNFDIFTEIEADCFTLRPKL</sequence>
<comment type="cofactor">
    <cofactor evidence="1">
        <name>Mn(2+)</name>
        <dbReference type="ChEBI" id="CHEBI:29035"/>
    </cofactor>
</comment>
<dbReference type="GO" id="GO:0016818">
    <property type="term" value="F:hydrolase activity, acting on acid anhydrides, in phosphorus-containing anhydrides"/>
    <property type="evidence" value="ECO:0007669"/>
    <property type="project" value="InterPro"/>
</dbReference>
<dbReference type="GO" id="GO:0046872">
    <property type="term" value="F:metal ion binding"/>
    <property type="evidence" value="ECO:0007669"/>
    <property type="project" value="UniProtKB-KW"/>
</dbReference>
<dbReference type="Proteomes" id="UP000054270">
    <property type="component" value="Unassembled WGS sequence"/>
</dbReference>
<evidence type="ECO:0000256" key="5">
    <source>
        <dbReference type="ARBA" id="ARBA00022842"/>
    </source>
</evidence>
<evidence type="ECO:0000256" key="4">
    <source>
        <dbReference type="ARBA" id="ARBA00022801"/>
    </source>
</evidence>
<evidence type="ECO:0000313" key="9">
    <source>
        <dbReference type="Proteomes" id="UP000054270"/>
    </source>
</evidence>
<keyword evidence="9" id="KW-1185">Reference proteome</keyword>
<dbReference type="InterPro" id="IPR039121">
    <property type="entry name" value="NUDT19"/>
</dbReference>
<proteinExistence type="predicted"/>
<dbReference type="Gene3D" id="3.90.79.10">
    <property type="entry name" value="Nucleoside Triphosphate Pyrophosphohydrolase"/>
    <property type="match status" value="1"/>
</dbReference>
<dbReference type="GO" id="GO:0005739">
    <property type="term" value="C:mitochondrion"/>
    <property type="evidence" value="ECO:0007669"/>
    <property type="project" value="TreeGrafter"/>
</dbReference>
<dbReference type="OrthoDB" id="1695362at2759"/>
<evidence type="ECO:0000259" key="7">
    <source>
        <dbReference type="PROSITE" id="PS51462"/>
    </source>
</evidence>
<evidence type="ECO:0000256" key="3">
    <source>
        <dbReference type="ARBA" id="ARBA00022723"/>
    </source>
</evidence>
<evidence type="ECO:0000256" key="6">
    <source>
        <dbReference type="ARBA" id="ARBA00023211"/>
    </source>
</evidence>
<dbReference type="EMBL" id="KN817525">
    <property type="protein sequence ID" value="KJA27153.1"/>
    <property type="molecule type" value="Genomic_DNA"/>
</dbReference>
<reference evidence="9" key="1">
    <citation type="submission" date="2014-04" db="EMBL/GenBank/DDBJ databases">
        <title>Evolutionary Origins and Diversification of the Mycorrhizal Mutualists.</title>
        <authorList>
            <consortium name="DOE Joint Genome Institute"/>
            <consortium name="Mycorrhizal Genomics Consortium"/>
            <person name="Kohler A."/>
            <person name="Kuo A."/>
            <person name="Nagy L.G."/>
            <person name="Floudas D."/>
            <person name="Copeland A."/>
            <person name="Barry K.W."/>
            <person name="Cichocki N."/>
            <person name="Veneault-Fourrey C."/>
            <person name="LaButti K."/>
            <person name="Lindquist E.A."/>
            <person name="Lipzen A."/>
            <person name="Lundell T."/>
            <person name="Morin E."/>
            <person name="Murat C."/>
            <person name="Riley R."/>
            <person name="Ohm R."/>
            <person name="Sun H."/>
            <person name="Tunlid A."/>
            <person name="Henrissat B."/>
            <person name="Grigoriev I.V."/>
            <person name="Hibbett D.S."/>
            <person name="Martin F."/>
        </authorList>
    </citation>
    <scope>NUCLEOTIDE SEQUENCE [LARGE SCALE GENOMIC DNA]</scope>
    <source>
        <strain evidence="9">FD-334 SS-4</strain>
    </source>
</reference>
<keyword evidence="5" id="KW-0460">Magnesium</keyword>
<dbReference type="PANTHER" id="PTHR12318">
    <property type="entry name" value="TESTOSTERONE-REGULATED PROTEIN RP2"/>
    <property type="match status" value="1"/>
</dbReference>
<dbReference type="InterPro" id="IPR000086">
    <property type="entry name" value="NUDIX_hydrolase_dom"/>
</dbReference>
<organism evidence="8 9">
    <name type="scientific">Hypholoma sublateritium (strain FD-334 SS-4)</name>
    <dbReference type="NCBI Taxonomy" id="945553"/>
    <lineage>
        <taxon>Eukaryota</taxon>
        <taxon>Fungi</taxon>
        <taxon>Dikarya</taxon>
        <taxon>Basidiomycota</taxon>
        <taxon>Agaricomycotina</taxon>
        <taxon>Agaricomycetes</taxon>
        <taxon>Agaricomycetidae</taxon>
        <taxon>Agaricales</taxon>
        <taxon>Agaricineae</taxon>
        <taxon>Strophariaceae</taxon>
        <taxon>Hypholoma</taxon>
    </lineage>
</organism>
<comment type="cofactor">
    <cofactor evidence="2">
        <name>Mg(2+)</name>
        <dbReference type="ChEBI" id="CHEBI:18420"/>
    </cofactor>
</comment>
<gene>
    <name evidence="8" type="ORF">HYPSUDRAFT_131884</name>
</gene>
<dbReference type="AlphaFoldDB" id="A0A0D2MT19"/>
<evidence type="ECO:0000256" key="2">
    <source>
        <dbReference type="ARBA" id="ARBA00001946"/>
    </source>
</evidence>
<dbReference type="PROSITE" id="PS51462">
    <property type="entry name" value="NUDIX"/>
    <property type="match status" value="1"/>
</dbReference>
<dbReference type="InterPro" id="IPR015797">
    <property type="entry name" value="NUDIX_hydrolase-like_dom_sf"/>
</dbReference>
<keyword evidence="6" id="KW-0464">Manganese</keyword>
<dbReference type="Pfam" id="PF00293">
    <property type="entry name" value="NUDIX"/>
    <property type="match status" value="1"/>
</dbReference>
<accession>A0A0D2MT19</accession>
<dbReference type="STRING" id="945553.A0A0D2MT19"/>
<feature type="domain" description="Nudix hydrolase" evidence="7">
    <location>
        <begin position="11"/>
        <end position="198"/>
    </location>
</feature>
<evidence type="ECO:0000313" key="8">
    <source>
        <dbReference type="EMBL" id="KJA27153.1"/>
    </source>
</evidence>
<dbReference type="PANTHER" id="PTHR12318:SF0">
    <property type="entry name" value="ACYL-COENZYME A DIPHOSPHATASE NUDT19"/>
    <property type="match status" value="1"/>
</dbReference>
<keyword evidence="3" id="KW-0479">Metal-binding</keyword>
<protein>
    <recommendedName>
        <fullName evidence="7">Nudix hydrolase domain-containing protein</fullName>
    </recommendedName>
</protein>